<sequence>MPELPEVETSRRGIAPHITGKIFKHVIVRHPQLRWPVPESLATDLPGQRLDSVERRGKYLLLATARGTLILHLGMSGNLRITTPEQAVRKHDHIDFIFADETVLRFNDQRRFGAALWTAEDPMLHPLLATLGPEPLSTAFDATYLQRRAANRAVPIKSLIMDSHVVVGVGNIYASEALFLAGVKPVRSAGELSAPECEALVTAIKTVLQQAIDKGGTTLRDFSNAEGKPGYFKQSLHVYGRGGQACLRCEEPIQQLKIGQRASYYCGNCQR</sequence>
<feature type="active site" description="Schiff-base intermediate with DNA" evidence="15">
    <location>
        <position position="2"/>
    </location>
</feature>
<dbReference type="OrthoDB" id="9800855at2"/>
<dbReference type="CDD" id="cd08966">
    <property type="entry name" value="EcFpg-like_N"/>
    <property type="match status" value="1"/>
</dbReference>
<dbReference type="Pfam" id="PF06827">
    <property type="entry name" value="zf-FPG_IleRS"/>
    <property type="match status" value="1"/>
</dbReference>
<dbReference type="InterPro" id="IPR020629">
    <property type="entry name" value="FPG_Glyclase"/>
</dbReference>
<dbReference type="InterPro" id="IPR035937">
    <property type="entry name" value="FPG_N"/>
</dbReference>
<dbReference type="PROSITE" id="PS51068">
    <property type="entry name" value="FPG_CAT"/>
    <property type="match status" value="1"/>
</dbReference>
<evidence type="ECO:0000256" key="14">
    <source>
        <dbReference type="ARBA" id="ARBA00044632"/>
    </source>
</evidence>
<dbReference type="Gene3D" id="3.20.190.10">
    <property type="entry name" value="MutM-like, N-terminal"/>
    <property type="match status" value="1"/>
</dbReference>
<dbReference type="HAMAP" id="MF_00103">
    <property type="entry name" value="Fapy_DNA_glycosyl"/>
    <property type="match status" value="1"/>
</dbReference>
<evidence type="ECO:0000256" key="8">
    <source>
        <dbReference type="ARBA" id="ARBA00022833"/>
    </source>
</evidence>
<dbReference type="NCBIfam" id="NF002211">
    <property type="entry name" value="PRK01103.1"/>
    <property type="match status" value="1"/>
</dbReference>
<dbReference type="SUPFAM" id="SSF81624">
    <property type="entry name" value="N-terminal domain of MutM-like DNA repair proteins"/>
    <property type="match status" value="1"/>
</dbReference>
<name>A0A140E4I9_9GAMM</name>
<evidence type="ECO:0000313" key="19">
    <source>
        <dbReference type="Proteomes" id="UP000030512"/>
    </source>
</evidence>
<feature type="active site" description="Proton donor" evidence="15">
    <location>
        <position position="3"/>
    </location>
</feature>
<organism evidence="18 19">
    <name type="scientific">Methylomonas denitrificans</name>
    <dbReference type="NCBI Taxonomy" id="1538553"/>
    <lineage>
        <taxon>Bacteria</taxon>
        <taxon>Pseudomonadati</taxon>
        <taxon>Pseudomonadota</taxon>
        <taxon>Gammaproteobacteria</taxon>
        <taxon>Methylococcales</taxon>
        <taxon>Methylococcaceae</taxon>
        <taxon>Methylomonas</taxon>
    </lineage>
</organism>
<keyword evidence="10 15" id="KW-0234">DNA repair</keyword>
<dbReference type="Pfam" id="PF06831">
    <property type="entry name" value="H2TH"/>
    <property type="match status" value="1"/>
</dbReference>
<keyword evidence="13 15" id="KW-0326">Glycosidase</keyword>
<keyword evidence="8 15" id="KW-0862">Zinc</keyword>
<dbReference type="Pfam" id="PF01149">
    <property type="entry name" value="Fapy_DNA_glyco"/>
    <property type="match status" value="1"/>
</dbReference>
<evidence type="ECO:0000256" key="13">
    <source>
        <dbReference type="ARBA" id="ARBA00023295"/>
    </source>
</evidence>
<comment type="subunit">
    <text evidence="3 15">Monomer.</text>
</comment>
<dbReference type="PANTHER" id="PTHR22993:SF9">
    <property type="entry name" value="FORMAMIDOPYRIMIDINE-DNA GLYCOSYLASE"/>
    <property type="match status" value="1"/>
</dbReference>
<dbReference type="EMBL" id="CP014476">
    <property type="protein sequence ID" value="AMK75313.1"/>
    <property type="molecule type" value="Genomic_DNA"/>
</dbReference>
<evidence type="ECO:0000313" key="18">
    <source>
        <dbReference type="EMBL" id="AMK75313.1"/>
    </source>
</evidence>
<evidence type="ECO:0000256" key="6">
    <source>
        <dbReference type="ARBA" id="ARBA00022771"/>
    </source>
</evidence>
<comment type="similarity">
    <text evidence="2 15">Belongs to the FPG family.</text>
</comment>
<dbReference type="InterPro" id="IPR010979">
    <property type="entry name" value="Ribosomal_uS13-like_H2TH"/>
</dbReference>
<comment type="cofactor">
    <cofactor evidence="15">
        <name>Zn(2+)</name>
        <dbReference type="ChEBI" id="CHEBI:29105"/>
    </cofactor>
    <text evidence="15">Binds 1 zinc ion per subunit.</text>
</comment>
<dbReference type="Gene3D" id="1.10.8.50">
    <property type="match status" value="1"/>
</dbReference>
<dbReference type="SUPFAM" id="SSF46946">
    <property type="entry name" value="S13-like H2TH domain"/>
    <property type="match status" value="1"/>
</dbReference>
<keyword evidence="6 15" id="KW-0863">Zinc-finger</keyword>
<comment type="catalytic activity">
    <reaction evidence="14 15">
        <text>2'-deoxyribonucleotide-(2'-deoxyribose 5'-phosphate)-2'-deoxyribonucleotide-DNA = a 3'-end 2'-deoxyribonucleotide-(2,3-dehydro-2,3-deoxyribose 5'-phosphate)-DNA + a 5'-end 5'-phospho-2'-deoxyribonucleoside-DNA + H(+)</text>
        <dbReference type="Rhea" id="RHEA:66592"/>
        <dbReference type="Rhea" id="RHEA-COMP:13180"/>
        <dbReference type="Rhea" id="RHEA-COMP:16897"/>
        <dbReference type="Rhea" id="RHEA-COMP:17067"/>
        <dbReference type="ChEBI" id="CHEBI:15378"/>
        <dbReference type="ChEBI" id="CHEBI:136412"/>
        <dbReference type="ChEBI" id="CHEBI:157695"/>
        <dbReference type="ChEBI" id="CHEBI:167181"/>
        <dbReference type="EC" id="4.2.99.18"/>
    </reaction>
</comment>
<evidence type="ECO:0000256" key="5">
    <source>
        <dbReference type="ARBA" id="ARBA00022763"/>
    </source>
</evidence>
<keyword evidence="7 15" id="KW-0378">Hydrolase</keyword>
<dbReference type="EC" id="3.2.2.23" evidence="15"/>
<evidence type="ECO:0000256" key="1">
    <source>
        <dbReference type="ARBA" id="ARBA00001668"/>
    </source>
</evidence>
<feature type="domain" description="Formamidopyrimidine-DNA glycosylase catalytic" evidence="17">
    <location>
        <begin position="2"/>
        <end position="113"/>
    </location>
</feature>
<dbReference type="SUPFAM" id="SSF57716">
    <property type="entry name" value="Glucocorticoid receptor-like (DNA-binding domain)"/>
    <property type="match status" value="1"/>
</dbReference>
<feature type="active site" description="Proton donor; for beta-elimination activity" evidence="15">
    <location>
        <position position="58"/>
    </location>
</feature>
<dbReference type="Proteomes" id="UP000030512">
    <property type="component" value="Chromosome"/>
</dbReference>
<evidence type="ECO:0000256" key="7">
    <source>
        <dbReference type="ARBA" id="ARBA00022801"/>
    </source>
</evidence>
<dbReference type="InterPro" id="IPR012319">
    <property type="entry name" value="FPG_cat"/>
</dbReference>
<dbReference type="STRING" id="1538553.JT25_002220"/>
<dbReference type="GO" id="GO:0003684">
    <property type="term" value="F:damaged DNA binding"/>
    <property type="evidence" value="ECO:0007669"/>
    <property type="project" value="InterPro"/>
</dbReference>
<evidence type="ECO:0000259" key="17">
    <source>
        <dbReference type="PROSITE" id="PS51068"/>
    </source>
</evidence>
<comment type="function">
    <text evidence="15">Involved in base excision repair of DNA damaged by oxidation or by mutagenic agents. Acts as DNA glycosylase that recognizes and removes damaged bases. Has a preference for oxidized purines, such as 7,8-dihydro-8-oxoguanine (8-oxoG). Has AP (apurinic/apyrimidinic) lyase activity and introduces nicks in the DNA strand. Cleaves the DNA backbone by beta-delta elimination to generate a single-strand break at the site of the removed base with both 3'- and 5'-phosphates.</text>
</comment>
<evidence type="ECO:0000256" key="11">
    <source>
        <dbReference type="ARBA" id="ARBA00023239"/>
    </source>
</evidence>
<feature type="active site" description="Proton donor; for delta-elimination activity" evidence="15">
    <location>
        <position position="261"/>
    </location>
</feature>
<dbReference type="NCBIfam" id="TIGR00577">
    <property type="entry name" value="fpg"/>
    <property type="match status" value="1"/>
</dbReference>
<evidence type="ECO:0000256" key="12">
    <source>
        <dbReference type="ARBA" id="ARBA00023268"/>
    </source>
</evidence>
<keyword evidence="5 15" id="KW-0227">DNA damage</keyword>
<evidence type="ECO:0000256" key="2">
    <source>
        <dbReference type="ARBA" id="ARBA00009409"/>
    </source>
</evidence>
<evidence type="ECO:0000256" key="4">
    <source>
        <dbReference type="ARBA" id="ARBA00022723"/>
    </source>
</evidence>
<dbReference type="GO" id="GO:0140078">
    <property type="term" value="F:class I DNA-(apurinic or apyrimidinic site) endonuclease activity"/>
    <property type="evidence" value="ECO:0007669"/>
    <property type="project" value="UniProtKB-EC"/>
</dbReference>
<dbReference type="RefSeq" id="WP_036272068.1">
    <property type="nucleotide sequence ID" value="NZ_CP014476.1"/>
</dbReference>
<dbReference type="FunFam" id="3.20.190.10:FF:000001">
    <property type="entry name" value="Formamidopyrimidine-DNA glycosylase"/>
    <property type="match status" value="1"/>
</dbReference>
<keyword evidence="11 15" id="KW-0456">Lyase</keyword>
<dbReference type="InterPro" id="IPR000214">
    <property type="entry name" value="Znf_DNA_glyclase/AP_lyase"/>
</dbReference>
<evidence type="ECO:0000256" key="3">
    <source>
        <dbReference type="ARBA" id="ARBA00011245"/>
    </source>
</evidence>
<reference evidence="18 19" key="1">
    <citation type="journal article" date="2015" name="Environ. Microbiol.">
        <title>Methane oxidation coupled to nitrate reduction under hypoxia by the Gammaproteobacterium Methylomonas denitrificans, sp. nov. type strain FJG1.</title>
        <authorList>
            <person name="Kits K.D."/>
            <person name="Klotz M.G."/>
            <person name="Stein L.Y."/>
        </authorList>
    </citation>
    <scope>NUCLEOTIDE SEQUENCE [LARGE SCALE GENOMIC DNA]</scope>
    <source>
        <strain evidence="18 19">FJG1</strain>
    </source>
</reference>
<protein>
    <recommendedName>
        <fullName evidence="15">Formamidopyrimidine-DNA glycosylase</fullName>
        <shortName evidence="15">Fapy-DNA glycosylase</shortName>
        <ecNumber evidence="15">3.2.2.23</ecNumber>
    </recommendedName>
    <alternativeName>
        <fullName evidence="15">DNA-(apurinic or apyrimidinic site) lyase MutM</fullName>
        <shortName evidence="15">AP lyase MutM</shortName>
        <ecNumber evidence="15">4.2.99.18</ecNumber>
    </alternativeName>
</protein>
<dbReference type="FunFam" id="1.10.8.50:FF:000003">
    <property type="entry name" value="Formamidopyrimidine-DNA glycosylase"/>
    <property type="match status" value="1"/>
</dbReference>
<dbReference type="KEGG" id="mdn:JT25_002220"/>
<keyword evidence="19" id="KW-1185">Reference proteome</keyword>
<dbReference type="PANTHER" id="PTHR22993">
    <property type="entry name" value="FORMAMIDOPYRIMIDINE-DNA GLYCOSYLASE"/>
    <property type="match status" value="1"/>
</dbReference>
<keyword evidence="12 15" id="KW-0511">Multifunctional enzyme</keyword>
<dbReference type="EC" id="4.2.99.18" evidence="15"/>
<evidence type="ECO:0000256" key="10">
    <source>
        <dbReference type="ARBA" id="ARBA00023204"/>
    </source>
</evidence>
<dbReference type="PROSITE" id="PS51066">
    <property type="entry name" value="ZF_FPG_2"/>
    <property type="match status" value="1"/>
</dbReference>
<proteinExistence type="inferred from homology"/>
<feature type="domain" description="FPG-type" evidence="16">
    <location>
        <begin position="237"/>
        <end position="271"/>
    </location>
</feature>
<evidence type="ECO:0000256" key="15">
    <source>
        <dbReference type="HAMAP-Rule" id="MF_00103"/>
    </source>
</evidence>
<dbReference type="SMART" id="SM00898">
    <property type="entry name" value="Fapy_DNA_glyco"/>
    <property type="match status" value="1"/>
</dbReference>
<feature type="binding site" evidence="15">
    <location>
        <position position="110"/>
    </location>
    <ligand>
        <name>DNA</name>
        <dbReference type="ChEBI" id="CHEBI:16991"/>
    </ligand>
</feature>
<dbReference type="SMART" id="SM01232">
    <property type="entry name" value="H2TH"/>
    <property type="match status" value="1"/>
</dbReference>
<comment type="catalytic activity">
    <reaction evidence="1 15">
        <text>Hydrolysis of DNA containing ring-opened 7-methylguanine residues, releasing 2,6-diamino-4-hydroxy-5-(N-methyl)formamidopyrimidine.</text>
        <dbReference type="EC" id="3.2.2.23"/>
    </reaction>
</comment>
<gene>
    <name evidence="15" type="primary">mutM</name>
    <name evidence="15" type="synonym">fpg</name>
    <name evidence="18" type="ORF">JT25_002220</name>
</gene>
<dbReference type="AlphaFoldDB" id="A0A140E4I9"/>
<evidence type="ECO:0000259" key="16">
    <source>
        <dbReference type="PROSITE" id="PS51066"/>
    </source>
</evidence>
<dbReference type="GO" id="GO:0008270">
    <property type="term" value="F:zinc ion binding"/>
    <property type="evidence" value="ECO:0007669"/>
    <property type="project" value="UniProtKB-UniRule"/>
</dbReference>
<dbReference type="InterPro" id="IPR010663">
    <property type="entry name" value="Znf_FPG/IleRS"/>
</dbReference>
<evidence type="ECO:0000256" key="9">
    <source>
        <dbReference type="ARBA" id="ARBA00023125"/>
    </source>
</evidence>
<feature type="binding site" evidence="15">
    <location>
        <position position="152"/>
    </location>
    <ligand>
        <name>DNA</name>
        <dbReference type="ChEBI" id="CHEBI:16991"/>
    </ligand>
</feature>
<dbReference type="GO" id="GO:0034039">
    <property type="term" value="F:8-oxo-7,8-dihydroguanine DNA N-glycosylase activity"/>
    <property type="evidence" value="ECO:0007669"/>
    <property type="project" value="TreeGrafter"/>
</dbReference>
<keyword evidence="9 15" id="KW-0238">DNA-binding</keyword>
<dbReference type="InterPro" id="IPR015886">
    <property type="entry name" value="H2TH_FPG"/>
</dbReference>
<keyword evidence="4 15" id="KW-0479">Metal-binding</keyword>
<accession>A0A140E4I9</accession>
<dbReference type="GO" id="GO:0006284">
    <property type="term" value="P:base-excision repair"/>
    <property type="evidence" value="ECO:0007669"/>
    <property type="project" value="InterPro"/>
</dbReference>
<feature type="binding site" evidence="15">
    <location>
        <position position="91"/>
    </location>
    <ligand>
        <name>DNA</name>
        <dbReference type="ChEBI" id="CHEBI:16991"/>
    </ligand>
</feature>